<keyword evidence="9" id="KW-1185">Reference proteome</keyword>
<feature type="transmembrane region" description="Helical" evidence="7">
    <location>
        <begin position="75"/>
        <end position="95"/>
    </location>
</feature>
<keyword evidence="3" id="KW-1003">Cell membrane</keyword>
<dbReference type="RefSeq" id="WP_280998013.1">
    <property type="nucleotide sequence ID" value="NZ_CP069362.1"/>
</dbReference>
<keyword evidence="5 7" id="KW-1133">Transmembrane helix</keyword>
<evidence type="ECO:0000256" key="2">
    <source>
        <dbReference type="ARBA" id="ARBA00005262"/>
    </source>
</evidence>
<comment type="similarity">
    <text evidence="2">Belongs to the chromate ion transporter (CHR) (TC 2.A.51) family.</text>
</comment>
<evidence type="ECO:0000313" key="9">
    <source>
        <dbReference type="Proteomes" id="UP001232493"/>
    </source>
</evidence>
<keyword evidence="6 7" id="KW-0472">Membrane</keyword>
<evidence type="ECO:0000313" key="8">
    <source>
        <dbReference type="EMBL" id="WGS64390.1"/>
    </source>
</evidence>
<keyword evidence="4 7" id="KW-0812">Transmembrane</keyword>
<name>A0ABY8PP47_9BACT</name>
<protein>
    <submittedName>
        <fullName evidence="8">Chromate transporter</fullName>
    </submittedName>
</protein>
<dbReference type="InterPro" id="IPR052518">
    <property type="entry name" value="CHR_Transporter"/>
</dbReference>
<gene>
    <name evidence="8" type="ORF">JRV97_08410</name>
</gene>
<reference evidence="8 9" key="1">
    <citation type="submission" date="2021-02" db="EMBL/GenBank/DDBJ databases">
        <title>Characterization of Marinitoga sp. nov. str. BP5-C20A.</title>
        <authorList>
            <person name="Erauso G."/>
            <person name="Postec A."/>
        </authorList>
    </citation>
    <scope>NUCLEOTIDE SEQUENCE [LARGE SCALE GENOMIC DNA]</scope>
    <source>
        <strain evidence="8 9">BP5-C20A</strain>
    </source>
</reference>
<proteinExistence type="inferred from homology"/>
<evidence type="ECO:0000256" key="7">
    <source>
        <dbReference type="SAM" id="Phobius"/>
    </source>
</evidence>
<evidence type="ECO:0000256" key="3">
    <source>
        <dbReference type="ARBA" id="ARBA00022475"/>
    </source>
</evidence>
<comment type="subcellular location">
    <subcellularLocation>
        <location evidence="1">Cell membrane</location>
        <topology evidence="1">Multi-pass membrane protein</topology>
    </subcellularLocation>
</comment>
<evidence type="ECO:0000256" key="6">
    <source>
        <dbReference type="ARBA" id="ARBA00023136"/>
    </source>
</evidence>
<dbReference type="Proteomes" id="UP001232493">
    <property type="component" value="Chromosome"/>
</dbReference>
<organism evidence="8 9">
    <name type="scientific">Marinitoga aeolica</name>
    <dbReference type="NCBI Taxonomy" id="2809031"/>
    <lineage>
        <taxon>Bacteria</taxon>
        <taxon>Thermotogati</taxon>
        <taxon>Thermotogota</taxon>
        <taxon>Thermotogae</taxon>
        <taxon>Petrotogales</taxon>
        <taxon>Petrotogaceae</taxon>
        <taxon>Marinitoga</taxon>
    </lineage>
</organism>
<evidence type="ECO:0000256" key="4">
    <source>
        <dbReference type="ARBA" id="ARBA00022692"/>
    </source>
</evidence>
<dbReference type="PANTHER" id="PTHR43663:SF2">
    <property type="entry name" value="CHROMATE TRANSPORT PROTEIN-RELATED"/>
    <property type="match status" value="1"/>
</dbReference>
<sequence length="176" mass="19628">MIRLFFMFFKISALALGGGYAMIPVMLKNLTAAKLLTEEEFKEILSIAQAMPGPIAFKVSWLIGKKINGIKGSIITSLGVLIPPFFSIVLVASILKKYADNNFVLTFTKGAYASLIGMVAGILYDFLKTTKTKIYDILIIILSTTIMFIYPKYTVLIFFSSIILFYFLEKGFDKDA</sequence>
<dbReference type="PANTHER" id="PTHR43663">
    <property type="entry name" value="CHROMATE TRANSPORT PROTEIN-RELATED"/>
    <property type="match status" value="1"/>
</dbReference>
<dbReference type="InterPro" id="IPR003370">
    <property type="entry name" value="Chromate_transpt"/>
</dbReference>
<evidence type="ECO:0000256" key="1">
    <source>
        <dbReference type="ARBA" id="ARBA00004651"/>
    </source>
</evidence>
<evidence type="ECO:0000256" key="5">
    <source>
        <dbReference type="ARBA" id="ARBA00022989"/>
    </source>
</evidence>
<feature type="transmembrane region" description="Helical" evidence="7">
    <location>
        <begin position="107"/>
        <end position="127"/>
    </location>
</feature>
<dbReference type="EMBL" id="CP069362">
    <property type="protein sequence ID" value="WGS64390.1"/>
    <property type="molecule type" value="Genomic_DNA"/>
</dbReference>
<accession>A0ABY8PP47</accession>
<dbReference type="Pfam" id="PF02417">
    <property type="entry name" value="Chromate_transp"/>
    <property type="match status" value="1"/>
</dbReference>
<feature type="transmembrane region" description="Helical" evidence="7">
    <location>
        <begin position="139"/>
        <end position="168"/>
    </location>
</feature>